<gene>
    <name evidence="1" type="ORF">GGQ73_003026</name>
</gene>
<name>A0A7W6G2Q3_9HYPH</name>
<dbReference type="Pfam" id="PF11185">
    <property type="entry name" value="DUF2971"/>
    <property type="match status" value="1"/>
</dbReference>
<accession>A0A7W6G2Q3</accession>
<protein>
    <recommendedName>
        <fullName evidence="3">DUF2971 domain-containing protein</fullName>
    </recommendedName>
</protein>
<evidence type="ECO:0000313" key="2">
    <source>
        <dbReference type="Proteomes" id="UP000565286"/>
    </source>
</evidence>
<reference evidence="1 2" key="1">
    <citation type="submission" date="2020-08" db="EMBL/GenBank/DDBJ databases">
        <title>Genomic Encyclopedia of Type Strains, Phase IV (KMG-IV): sequencing the most valuable type-strain genomes for metagenomic binning, comparative biology and taxonomic classification.</title>
        <authorList>
            <person name="Goeker M."/>
        </authorList>
    </citation>
    <scope>NUCLEOTIDE SEQUENCE [LARGE SCALE GENOMIC DNA]</scope>
    <source>
        <strain evidence="1 2">DSM 26438</strain>
    </source>
</reference>
<evidence type="ECO:0000313" key="1">
    <source>
        <dbReference type="EMBL" id="MBB3947062.1"/>
    </source>
</evidence>
<evidence type="ECO:0008006" key="3">
    <source>
        <dbReference type="Google" id="ProtNLM"/>
    </source>
</evidence>
<dbReference type="InterPro" id="IPR021352">
    <property type="entry name" value="DUF2971"/>
</dbReference>
<dbReference type="AlphaFoldDB" id="A0A7W6G2Q3"/>
<sequence>MSPSDLPPDYLSHYTKLDVLESILDNGLRASNVLYLNDGSELKFAIDIARSVLRDLVQNRPSSHYIYDSDIEDGLADDRLPSIFATSFCTDDDLLSQWRAYGGISQGISISLHSQPLADIFKKLYGSPTRISYKENEARAKLYGLLSLSLIDWDEVLGSPGLTPAEIAAGVILEQAPRYKHPGFAEENEWRFFITRPSQQMNDVEFFTRGGLLVPFLPVCADKLPISHITIGPGPQQRLNKQSVENLLRRKNYLNVEVRVSEVPYRT</sequence>
<proteinExistence type="predicted"/>
<keyword evidence="2" id="KW-1185">Reference proteome</keyword>
<dbReference type="EMBL" id="JACIDV010000008">
    <property type="protein sequence ID" value="MBB3947062.1"/>
    <property type="molecule type" value="Genomic_DNA"/>
</dbReference>
<organism evidence="1 2">
    <name type="scientific">Rhizobium skierniewicense</name>
    <dbReference type="NCBI Taxonomy" id="984260"/>
    <lineage>
        <taxon>Bacteria</taxon>
        <taxon>Pseudomonadati</taxon>
        <taxon>Pseudomonadota</taxon>
        <taxon>Alphaproteobacteria</taxon>
        <taxon>Hyphomicrobiales</taxon>
        <taxon>Rhizobiaceae</taxon>
        <taxon>Rhizobium/Agrobacterium group</taxon>
        <taxon>Rhizobium</taxon>
    </lineage>
</organism>
<dbReference type="Proteomes" id="UP000565286">
    <property type="component" value="Unassembled WGS sequence"/>
</dbReference>
<comment type="caution">
    <text evidence="1">The sequence shown here is derived from an EMBL/GenBank/DDBJ whole genome shotgun (WGS) entry which is preliminary data.</text>
</comment>
<dbReference type="RefSeq" id="WP_183896941.1">
    <property type="nucleotide sequence ID" value="NZ_JACIDV010000008.1"/>
</dbReference>